<dbReference type="InterPro" id="IPR002110">
    <property type="entry name" value="Ankyrin_rpt"/>
</dbReference>
<accession>A0AAV2I6G4</accession>
<dbReference type="SMART" id="SM00248">
    <property type="entry name" value="ANK"/>
    <property type="match status" value="11"/>
</dbReference>
<dbReference type="PANTHER" id="PTHR24173:SF83">
    <property type="entry name" value="SOCS BOX DOMAIN-CONTAINING PROTEIN"/>
    <property type="match status" value="1"/>
</dbReference>
<evidence type="ECO:0000259" key="4">
    <source>
        <dbReference type="PROSITE" id="PS50225"/>
    </source>
</evidence>
<name>A0AAV2I6G4_LYMST</name>
<dbReference type="InterPro" id="IPR036770">
    <property type="entry name" value="Ankyrin_rpt-contain_sf"/>
</dbReference>
<feature type="repeat" description="ANK" evidence="3">
    <location>
        <begin position="284"/>
        <end position="317"/>
    </location>
</feature>
<dbReference type="PANTHER" id="PTHR24173">
    <property type="entry name" value="ANKYRIN REPEAT CONTAINING"/>
    <property type="match status" value="1"/>
</dbReference>
<evidence type="ECO:0000313" key="6">
    <source>
        <dbReference type="Proteomes" id="UP001497497"/>
    </source>
</evidence>
<dbReference type="Gene3D" id="1.25.40.20">
    <property type="entry name" value="Ankyrin repeat-containing domain"/>
    <property type="match status" value="4"/>
</dbReference>
<gene>
    <name evidence="5" type="ORF">GSLYS_00015412001</name>
</gene>
<proteinExistence type="predicted"/>
<feature type="repeat" description="ANK" evidence="3">
    <location>
        <begin position="382"/>
        <end position="418"/>
    </location>
</feature>
<dbReference type="PROSITE" id="PS50297">
    <property type="entry name" value="ANK_REP_REGION"/>
    <property type="match status" value="4"/>
</dbReference>
<dbReference type="PROSITE" id="PS50225">
    <property type="entry name" value="SOCS"/>
    <property type="match status" value="1"/>
</dbReference>
<feature type="repeat" description="ANK" evidence="3">
    <location>
        <begin position="99"/>
        <end position="131"/>
    </location>
</feature>
<sequence>PVIKTELEIIRKLLETGAGVFLKTTHRADILVVAVNIGSYELVNLLCQHGANPNTQSGKPPHQNAVMSAAERGRCDLLKVLMKHNADIHCNNRARYPLYLNSPIEMALQSGEVNAVKLLLRSGAVVNVEAGLHIAVTHRRLHSLRFLVGAFSDLARSAIHNYSMGLIHKAVETGDVDIINTLLDLGSDVNCLFDERTPLMNADTPEVMELLIKRGADVNKQNDQRSQINILSYVIFREFNKQIQRDLKQKYGWKDESPSSYIHLKDMMEILLRSGAKVNDTDFIGQTPLMVAAKHSDAEGVLKILVEARAEVNKVDSKGVSALHEAVVGGCLKNVEILIELGADVNQKCNDGRTALHAAIHNEAILGYLIKNGADLDAQDASGNTALLTAVNSNHDKSSAGVLGILLGAGTNVNHRNADGETALMKAACCLNDEAIKALCEANADVNIRSLDNTEDAISILVGRLCRTHKTHGEVRDAIFYLLDRGGSSSSVSLQNLYYFISNGCLTVVQGLVEAGLGPGDIDADQLQFRHRGLRSGKYVSPFCFALLCNEVKLARYFSDIWYLTNSDVTALAHDKSARLRLEYNHHNESLKFLEEFVSEPMSLQKLCFVAVSTSIGTGPGRERKIRDLPLPNKFKDKLRFSGGCAP</sequence>
<dbReference type="EMBL" id="CAXITT010000452">
    <property type="protein sequence ID" value="CAL1541806.1"/>
    <property type="molecule type" value="Genomic_DNA"/>
</dbReference>
<feature type="repeat" description="ANK" evidence="3">
    <location>
        <begin position="351"/>
        <end position="381"/>
    </location>
</feature>
<feature type="non-terminal residue" evidence="5">
    <location>
        <position position="1"/>
    </location>
</feature>
<dbReference type="Proteomes" id="UP001497497">
    <property type="component" value="Unassembled WGS sequence"/>
</dbReference>
<dbReference type="Pfam" id="PF12796">
    <property type="entry name" value="Ank_2"/>
    <property type="match status" value="3"/>
</dbReference>
<dbReference type="AlphaFoldDB" id="A0AAV2I6G4"/>
<protein>
    <recommendedName>
        <fullName evidence="4">SOCS box domain-containing protein</fullName>
    </recommendedName>
</protein>
<feature type="repeat" description="ANK" evidence="3">
    <location>
        <begin position="162"/>
        <end position="190"/>
    </location>
</feature>
<feature type="domain" description="SOCS box" evidence="4">
    <location>
        <begin position="599"/>
        <end position="640"/>
    </location>
</feature>
<evidence type="ECO:0000256" key="1">
    <source>
        <dbReference type="ARBA" id="ARBA00022737"/>
    </source>
</evidence>
<comment type="caution">
    <text evidence="5">The sequence shown here is derived from an EMBL/GenBank/DDBJ whole genome shotgun (WGS) entry which is preliminary data.</text>
</comment>
<keyword evidence="6" id="KW-1185">Reference proteome</keyword>
<dbReference type="InterPro" id="IPR001496">
    <property type="entry name" value="SOCS_box"/>
</dbReference>
<organism evidence="5 6">
    <name type="scientific">Lymnaea stagnalis</name>
    <name type="common">Great pond snail</name>
    <name type="synonym">Helix stagnalis</name>
    <dbReference type="NCBI Taxonomy" id="6523"/>
    <lineage>
        <taxon>Eukaryota</taxon>
        <taxon>Metazoa</taxon>
        <taxon>Spiralia</taxon>
        <taxon>Lophotrochozoa</taxon>
        <taxon>Mollusca</taxon>
        <taxon>Gastropoda</taxon>
        <taxon>Heterobranchia</taxon>
        <taxon>Euthyneura</taxon>
        <taxon>Panpulmonata</taxon>
        <taxon>Hygrophila</taxon>
        <taxon>Lymnaeoidea</taxon>
        <taxon>Lymnaeidae</taxon>
        <taxon>Lymnaea</taxon>
    </lineage>
</organism>
<feature type="repeat" description="ANK" evidence="3">
    <location>
        <begin position="318"/>
        <end position="350"/>
    </location>
</feature>
<keyword evidence="1" id="KW-0677">Repeat</keyword>
<dbReference type="SUPFAM" id="SSF48403">
    <property type="entry name" value="Ankyrin repeat"/>
    <property type="match status" value="2"/>
</dbReference>
<dbReference type="PROSITE" id="PS50088">
    <property type="entry name" value="ANK_REPEAT"/>
    <property type="match status" value="7"/>
</dbReference>
<feature type="repeat" description="ANK" evidence="3">
    <location>
        <begin position="419"/>
        <end position="451"/>
    </location>
</feature>
<evidence type="ECO:0000313" key="5">
    <source>
        <dbReference type="EMBL" id="CAL1541806.1"/>
    </source>
</evidence>
<feature type="non-terminal residue" evidence="5">
    <location>
        <position position="647"/>
    </location>
</feature>
<dbReference type="Pfam" id="PF00023">
    <property type="entry name" value="Ank"/>
    <property type="match status" value="2"/>
</dbReference>
<keyword evidence="2 3" id="KW-0040">ANK repeat</keyword>
<reference evidence="5 6" key="1">
    <citation type="submission" date="2024-04" db="EMBL/GenBank/DDBJ databases">
        <authorList>
            <consortium name="Genoscope - CEA"/>
            <person name="William W."/>
        </authorList>
    </citation>
    <scope>NUCLEOTIDE SEQUENCE [LARGE SCALE GENOMIC DNA]</scope>
</reference>
<evidence type="ECO:0000256" key="2">
    <source>
        <dbReference type="ARBA" id="ARBA00023043"/>
    </source>
</evidence>
<evidence type="ECO:0000256" key="3">
    <source>
        <dbReference type="PROSITE-ProRule" id="PRU00023"/>
    </source>
</evidence>